<reference evidence="2 4" key="2">
    <citation type="submission" date="2016-10" db="EMBL/GenBank/DDBJ databases">
        <authorList>
            <person name="Varghese N."/>
            <person name="Submissions S."/>
        </authorList>
    </citation>
    <scope>NUCLEOTIDE SEQUENCE [LARGE SCALE GENOMIC DNA]</scope>
    <source>
        <strain evidence="2 4">DSM 14939</strain>
    </source>
</reference>
<evidence type="ECO:0000313" key="4">
    <source>
        <dbReference type="Proteomes" id="UP000183042"/>
    </source>
</evidence>
<accession>A0A0N8R1I1</accession>
<dbReference type="SUPFAM" id="SSF56399">
    <property type="entry name" value="ADP-ribosylation"/>
    <property type="match status" value="1"/>
</dbReference>
<dbReference type="NCBIfam" id="TIGR03696">
    <property type="entry name" value="Rhs_assc_core"/>
    <property type="match status" value="1"/>
</dbReference>
<dbReference type="RefSeq" id="WP_235810004.1">
    <property type="nucleotide sequence ID" value="NZ_FNJH01000010.1"/>
</dbReference>
<dbReference type="GeneID" id="71691130"/>
<evidence type="ECO:0000313" key="1">
    <source>
        <dbReference type="EMBL" id="KPW84054.1"/>
    </source>
</evidence>
<reference evidence="1 3" key="1">
    <citation type="submission" date="2015-09" db="EMBL/GenBank/DDBJ databases">
        <title>Genome announcement of multiple Pseudomonas syringae strains.</title>
        <authorList>
            <person name="Thakur S."/>
            <person name="Wang P.W."/>
            <person name="Gong Y."/>
            <person name="Weir B.S."/>
            <person name="Guttman D.S."/>
        </authorList>
    </citation>
    <scope>NUCLEOTIDE SEQUENCE [LARGE SCALE GENOMIC DNA]</scope>
    <source>
        <strain evidence="1 3">ICMP19117</strain>
    </source>
</reference>
<organism evidence="1 3">
    <name type="scientific">Pseudomonas congelans</name>
    <dbReference type="NCBI Taxonomy" id="200452"/>
    <lineage>
        <taxon>Bacteria</taxon>
        <taxon>Pseudomonadati</taxon>
        <taxon>Pseudomonadota</taxon>
        <taxon>Gammaproteobacteria</taxon>
        <taxon>Pseudomonadales</taxon>
        <taxon>Pseudomonadaceae</taxon>
        <taxon>Pseudomonas</taxon>
    </lineage>
</organism>
<dbReference type="EMBL" id="FNJH01000010">
    <property type="protein sequence ID" value="SDP81378.1"/>
    <property type="molecule type" value="Genomic_DNA"/>
</dbReference>
<keyword evidence="4" id="KW-1185">Reference proteome</keyword>
<dbReference type="AlphaFoldDB" id="A0A0N8R1I1"/>
<dbReference type="Gene3D" id="2.180.10.10">
    <property type="entry name" value="RHS repeat-associated core"/>
    <property type="match status" value="1"/>
</dbReference>
<sequence>MTPTTSAVLCRYRYDPLDRLASTSPAGQGAALRFYCKSRLATHIQGAIRHTIFGHDEQLLAQQKHSVTGNETSLLATDQPGSVLHGVSGAGIESAAYSAYGYSDAENGLDCLMGFNGELRDPVSGHYLLGNGYRAFNPVLMRFNSPDSLSPFAAGGINCYAYCSGDPTDRTDPTGAVWKPVIGSLGKVLKRLQRQAKPLRSESASRRSEFMDNQKATVLSQYPALSNRKISTFSREFASFSAANEIDPFQVLSIGGADDLVKVSGSYPRRFVFTSKSELLVDPSMDLERRSINHAILASYRSPGSEVISAGMIARPKPNQVVLWNDSGHYYPGFSTLQPVDIRLSTWGVKVERVRIGNSSL</sequence>
<dbReference type="Proteomes" id="UP000050411">
    <property type="component" value="Unassembled WGS sequence"/>
</dbReference>
<gene>
    <name evidence="1" type="ORF">ALO92_01516</name>
    <name evidence="2" type="ORF">SAMN05216596_11017</name>
</gene>
<evidence type="ECO:0000313" key="3">
    <source>
        <dbReference type="Proteomes" id="UP000050411"/>
    </source>
</evidence>
<dbReference type="Proteomes" id="UP000183042">
    <property type="component" value="Unassembled WGS sequence"/>
</dbReference>
<protein>
    <submittedName>
        <fullName evidence="2">RHS repeat-associated core domain-containing protein</fullName>
    </submittedName>
</protein>
<comment type="caution">
    <text evidence="1">The sequence shown here is derived from an EMBL/GenBank/DDBJ whole genome shotgun (WGS) entry which is preliminary data.</text>
</comment>
<evidence type="ECO:0000313" key="2">
    <source>
        <dbReference type="EMBL" id="SDP81378.1"/>
    </source>
</evidence>
<dbReference type="InterPro" id="IPR022385">
    <property type="entry name" value="Rhs_assc_core"/>
</dbReference>
<name>A0A0N8R1I1_9PSED</name>
<dbReference type="EMBL" id="LJQB01000061">
    <property type="protein sequence ID" value="KPW84054.1"/>
    <property type="molecule type" value="Genomic_DNA"/>
</dbReference>
<dbReference type="PATRIC" id="fig|200452.3.peg.1869"/>
<proteinExistence type="predicted"/>